<dbReference type="Gene3D" id="2.30.110.10">
    <property type="entry name" value="Electron Transport, Fmn-binding Protein, Chain A"/>
    <property type="match status" value="1"/>
</dbReference>
<keyword evidence="2" id="KW-1185">Reference proteome</keyword>
<dbReference type="EMBL" id="UGQT01000001">
    <property type="protein sequence ID" value="STZ59996.1"/>
    <property type="molecule type" value="Genomic_DNA"/>
</dbReference>
<dbReference type="Proteomes" id="UP000254978">
    <property type="component" value="Unassembled WGS sequence"/>
</dbReference>
<sequence length="201" mass="21955">MYVPPANRLDDHREIRALVAAAGTADFVTVDNGVPVSTLLPVVWEGDTVIAHIAKANPQWRSITDGAPALLICTGPQAYISPSWYATKAEHGRVVPTWNYSAVHLTGTVTLHHDPDWLRTAVDTLTGRHEDPREQPWHTTDAPEQYIRGQLNGIVGIEVTVHTVEGKAKLSQNRSTADQQGVIAGLRHDGHTAVARAMETR</sequence>
<dbReference type="PIRSF" id="PIRSF010372">
    <property type="entry name" value="PaiB"/>
    <property type="match status" value="1"/>
</dbReference>
<dbReference type="OrthoDB" id="9794948at2"/>
<proteinExistence type="predicted"/>
<dbReference type="InterPro" id="IPR012349">
    <property type="entry name" value="Split_barrel_FMN-bd"/>
</dbReference>
<dbReference type="RefSeq" id="WP_115279314.1">
    <property type="nucleotide sequence ID" value="NZ_AP022600.1"/>
</dbReference>
<accession>A0A378TKB9</accession>
<dbReference type="AlphaFoldDB" id="A0A378TKB9"/>
<dbReference type="PANTHER" id="PTHR35802:SF1">
    <property type="entry name" value="PROTEASE SYNTHASE AND SPORULATION PROTEIN PAI 2"/>
    <property type="match status" value="1"/>
</dbReference>
<gene>
    <name evidence="1" type="primary">paiB</name>
    <name evidence="1" type="ORF">NCTC10821_03534</name>
</gene>
<protein>
    <submittedName>
        <fullName evidence="1">Transcriptional regulator</fullName>
    </submittedName>
</protein>
<dbReference type="Pfam" id="PF04299">
    <property type="entry name" value="FMN_bind_2"/>
    <property type="match status" value="1"/>
</dbReference>
<dbReference type="PANTHER" id="PTHR35802">
    <property type="entry name" value="PROTEASE SYNTHASE AND SPORULATION PROTEIN PAI 2"/>
    <property type="match status" value="1"/>
</dbReference>
<dbReference type="InterPro" id="IPR007396">
    <property type="entry name" value="TR_PAI2-type"/>
</dbReference>
<reference evidence="1 2" key="1">
    <citation type="submission" date="2018-06" db="EMBL/GenBank/DDBJ databases">
        <authorList>
            <consortium name="Pathogen Informatics"/>
            <person name="Doyle S."/>
        </authorList>
    </citation>
    <scope>NUCLEOTIDE SEQUENCE [LARGE SCALE GENOMIC DNA]</scope>
    <source>
        <strain evidence="1 2">NCTC10821</strain>
    </source>
</reference>
<organism evidence="1 2">
    <name type="scientific">Mycolicibacterium tokaiense</name>
    <dbReference type="NCBI Taxonomy" id="39695"/>
    <lineage>
        <taxon>Bacteria</taxon>
        <taxon>Bacillati</taxon>
        <taxon>Actinomycetota</taxon>
        <taxon>Actinomycetes</taxon>
        <taxon>Mycobacteriales</taxon>
        <taxon>Mycobacteriaceae</taxon>
        <taxon>Mycolicibacterium</taxon>
    </lineage>
</organism>
<evidence type="ECO:0000313" key="1">
    <source>
        <dbReference type="EMBL" id="STZ59996.1"/>
    </source>
</evidence>
<dbReference type="SUPFAM" id="SSF50475">
    <property type="entry name" value="FMN-binding split barrel"/>
    <property type="match status" value="1"/>
</dbReference>
<evidence type="ECO:0000313" key="2">
    <source>
        <dbReference type="Proteomes" id="UP000254978"/>
    </source>
</evidence>
<name>A0A378TKB9_9MYCO</name>